<dbReference type="Pfam" id="PF00083">
    <property type="entry name" value="Sugar_tr"/>
    <property type="match status" value="1"/>
</dbReference>
<evidence type="ECO:0000259" key="5">
    <source>
        <dbReference type="PROSITE" id="PS50850"/>
    </source>
</evidence>
<dbReference type="PANTHER" id="PTHR23501">
    <property type="entry name" value="MAJOR FACILITATOR SUPERFAMILY"/>
    <property type="match status" value="1"/>
</dbReference>
<dbReference type="InterPro" id="IPR020846">
    <property type="entry name" value="MFS_dom"/>
</dbReference>
<organism evidence="6 7">
    <name type="scientific">Achaetomium macrosporum</name>
    <dbReference type="NCBI Taxonomy" id="79813"/>
    <lineage>
        <taxon>Eukaryota</taxon>
        <taxon>Fungi</taxon>
        <taxon>Dikarya</taxon>
        <taxon>Ascomycota</taxon>
        <taxon>Pezizomycotina</taxon>
        <taxon>Sordariomycetes</taxon>
        <taxon>Sordariomycetidae</taxon>
        <taxon>Sordariales</taxon>
        <taxon>Chaetomiaceae</taxon>
        <taxon>Achaetomium</taxon>
    </lineage>
</organism>
<dbReference type="InterPro" id="IPR036259">
    <property type="entry name" value="MFS_trans_sf"/>
</dbReference>
<comment type="caution">
    <text evidence="6">The sequence shown here is derived from an EMBL/GenBank/DDBJ whole genome shotgun (WGS) entry which is preliminary data.</text>
</comment>
<keyword evidence="2" id="KW-0812">Transmembrane</keyword>
<evidence type="ECO:0000256" key="1">
    <source>
        <dbReference type="ARBA" id="ARBA00004141"/>
    </source>
</evidence>
<name>A0AAN7H9U3_9PEZI</name>
<feature type="domain" description="Major facilitator superfamily (MFS) profile" evidence="5">
    <location>
        <begin position="1"/>
        <end position="59"/>
    </location>
</feature>
<keyword evidence="4" id="KW-0472">Membrane</keyword>
<dbReference type="SUPFAM" id="SSF103473">
    <property type="entry name" value="MFS general substrate transporter"/>
    <property type="match status" value="1"/>
</dbReference>
<feature type="non-terminal residue" evidence="6">
    <location>
        <position position="59"/>
    </location>
</feature>
<evidence type="ECO:0000313" key="6">
    <source>
        <dbReference type="EMBL" id="KAK4233285.1"/>
    </source>
</evidence>
<reference evidence="6" key="1">
    <citation type="journal article" date="2023" name="Mol. Phylogenet. Evol.">
        <title>Genome-scale phylogeny and comparative genomics of the fungal order Sordariales.</title>
        <authorList>
            <person name="Hensen N."/>
            <person name="Bonometti L."/>
            <person name="Westerberg I."/>
            <person name="Brannstrom I.O."/>
            <person name="Guillou S."/>
            <person name="Cros-Aarteil S."/>
            <person name="Calhoun S."/>
            <person name="Haridas S."/>
            <person name="Kuo A."/>
            <person name="Mondo S."/>
            <person name="Pangilinan J."/>
            <person name="Riley R."/>
            <person name="LaButti K."/>
            <person name="Andreopoulos B."/>
            <person name="Lipzen A."/>
            <person name="Chen C."/>
            <person name="Yan M."/>
            <person name="Daum C."/>
            <person name="Ng V."/>
            <person name="Clum A."/>
            <person name="Steindorff A."/>
            <person name="Ohm R.A."/>
            <person name="Martin F."/>
            <person name="Silar P."/>
            <person name="Natvig D.O."/>
            <person name="Lalanne C."/>
            <person name="Gautier V."/>
            <person name="Ament-Velasquez S.L."/>
            <person name="Kruys A."/>
            <person name="Hutchinson M.I."/>
            <person name="Powell A.J."/>
            <person name="Barry K."/>
            <person name="Miller A.N."/>
            <person name="Grigoriev I.V."/>
            <person name="Debuchy R."/>
            <person name="Gladieux P."/>
            <person name="Hiltunen Thoren M."/>
            <person name="Johannesson H."/>
        </authorList>
    </citation>
    <scope>NUCLEOTIDE SEQUENCE</scope>
    <source>
        <strain evidence="6">CBS 532.94</strain>
    </source>
</reference>
<dbReference type="PROSITE" id="PS50850">
    <property type="entry name" value="MFS"/>
    <property type="match status" value="1"/>
</dbReference>
<dbReference type="InterPro" id="IPR005828">
    <property type="entry name" value="MFS_sugar_transport-like"/>
</dbReference>
<dbReference type="GO" id="GO:0022857">
    <property type="term" value="F:transmembrane transporter activity"/>
    <property type="evidence" value="ECO:0007669"/>
    <property type="project" value="InterPro"/>
</dbReference>
<dbReference type="PANTHER" id="PTHR23501:SF198">
    <property type="entry name" value="AZOLE RESISTANCE PROTEIN 1-RELATED"/>
    <property type="match status" value="1"/>
</dbReference>
<proteinExistence type="predicted"/>
<evidence type="ECO:0000313" key="7">
    <source>
        <dbReference type="Proteomes" id="UP001303760"/>
    </source>
</evidence>
<evidence type="ECO:0000256" key="2">
    <source>
        <dbReference type="ARBA" id="ARBA00022692"/>
    </source>
</evidence>
<evidence type="ECO:0000256" key="4">
    <source>
        <dbReference type="ARBA" id="ARBA00023136"/>
    </source>
</evidence>
<dbReference type="AlphaFoldDB" id="A0AAN7H9U3"/>
<dbReference type="Proteomes" id="UP001303760">
    <property type="component" value="Unassembled WGS sequence"/>
</dbReference>
<dbReference type="EMBL" id="MU860599">
    <property type="protein sequence ID" value="KAK4233285.1"/>
    <property type="molecule type" value="Genomic_DNA"/>
</dbReference>
<keyword evidence="3" id="KW-1133">Transmembrane helix</keyword>
<dbReference type="Gene3D" id="1.20.1720.10">
    <property type="entry name" value="Multidrug resistance protein D"/>
    <property type="match status" value="1"/>
</dbReference>
<protein>
    <recommendedName>
        <fullName evidence="5">Major facilitator superfamily (MFS) profile domain-containing protein</fullName>
    </recommendedName>
</protein>
<comment type="subcellular location">
    <subcellularLocation>
        <location evidence="1">Membrane</location>
        <topology evidence="1">Multi-pass membrane protein</topology>
    </subcellularLocation>
</comment>
<keyword evidence="7" id="KW-1185">Reference proteome</keyword>
<reference evidence="6" key="2">
    <citation type="submission" date="2023-05" db="EMBL/GenBank/DDBJ databases">
        <authorList>
            <consortium name="Lawrence Berkeley National Laboratory"/>
            <person name="Steindorff A."/>
            <person name="Hensen N."/>
            <person name="Bonometti L."/>
            <person name="Westerberg I."/>
            <person name="Brannstrom I.O."/>
            <person name="Guillou S."/>
            <person name="Cros-Aarteil S."/>
            <person name="Calhoun S."/>
            <person name="Haridas S."/>
            <person name="Kuo A."/>
            <person name="Mondo S."/>
            <person name="Pangilinan J."/>
            <person name="Riley R."/>
            <person name="Labutti K."/>
            <person name="Andreopoulos B."/>
            <person name="Lipzen A."/>
            <person name="Chen C."/>
            <person name="Yanf M."/>
            <person name="Daum C."/>
            <person name="Ng V."/>
            <person name="Clum A."/>
            <person name="Ohm R."/>
            <person name="Martin F."/>
            <person name="Silar P."/>
            <person name="Natvig D."/>
            <person name="Lalanne C."/>
            <person name="Gautier V."/>
            <person name="Ament-Velasquez S.L."/>
            <person name="Kruys A."/>
            <person name="Hutchinson M.I."/>
            <person name="Powell A.J."/>
            <person name="Barry K."/>
            <person name="Miller A.N."/>
            <person name="Grigoriev I.V."/>
            <person name="Debuchy R."/>
            <person name="Gladieux P."/>
            <person name="Thoren M.H."/>
            <person name="Johannesson H."/>
        </authorList>
    </citation>
    <scope>NUCLEOTIDE SEQUENCE</scope>
    <source>
        <strain evidence="6">CBS 532.94</strain>
    </source>
</reference>
<gene>
    <name evidence="6" type="ORF">C8A03DRAFT_39019</name>
</gene>
<evidence type="ECO:0000256" key="3">
    <source>
        <dbReference type="ARBA" id="ARBA00022989"/>
    </source>
</evidence>
<accession>A0AAN7H9U3</accession>
<sequence length="59" mass="6104">MFFGKVYAHFNVKWIFLCALAIFEIGSVLCAATPNSVCLIVGRAVAGLGATGISTGALL</sequence>
<dbReference type="GO" id="GO:0005886">
    <property type="term" value="C:plasma membrane"/>
    <property type="evidence" value="ECO:0007669"/>
    <property type="project" value="TreeGrafter"/>
</dbReference>